<name>A0ABS0CUG2_9NOCA</name>
<feature type="transmembrane region" description="Helical" evidence="1">
    <location>
        <begin position="7"/>
        <end position="24"/>
    </location>
</feature>
<evidence type="ECO:0000313" key="2">
    <source>
        <dbReference type="EMBL" id="MBF6300244.1"/>
    </source>
</evidence>
<dbReference type="Proteomes" id="UP000702209">
    <property type="component" value="Unassembled WGS sequence"/>
</dbReference>
<evidence type="ECO:0000256" key="1">
    <source>
        <dbReference type="SAM" id="Phobius"/>
    </source>
</evidence>
<comment type="caution">
    <text evidence="2">The sequence shown here is derived from an EMBL/GenBank/DDBJ whole genome shotgun (WGS) entry which is preliminary data.</text>
</comment>
<evidence type="ECO:0000313" key="3">
    <source>
        <dbReference type="Proteomes" id="UP000702209"/>
    </source>
</evidence>
<keyword evidence="1" id="KW-1133">Transmembrane helix</keyword>
<reference evidence="2 3" key="1">
    <citation type="submission" date="2020-10" db="EMBL/GenBank/DDBJ databases">
        <title>Identification of Nocardia species via Next-generation sequencing and recognition of intraspecies genetic diversity.</title>
        <authorList>
            <person name="Li P."/>
            <person name="Li P."/>
            <person name="Lu B."/>
        </authorList>
    </citation>
    <scope>NUCLEOTIDE SEQUENCE [LARGE SCALE GENOMIC DNA]</scope>
    <source>
        <strain evidence="2 3">BJ06-0157</strain>
    </source>
</reference>
<organism evidence="2 3">
    <name type="scientific">Nocardia amamiensis</name>
    <dbReference type="NCBI Taxonomy" id="404578"/>
    <lineage>
        <taxon>Bacteria</taxon>
        <taxon>Bacillati</taxon>
        <taxon>Actinomycetota</taxon>
        <taxon>Actinomycetes</taxon>
        <taxon>Mycobacteriales</taxon>
        <taxon>Nocardiaceae</taxon>
        <taxon>Nocardia</taxon>
    </lineage>
</organism>
<keyword evidence="1" id="KW-0812">Transmembrane</keyword>
<sequence length="135" mass="14460">MLVVRFLLELVALASFGVFGWRAFEGPWNFLLVVALPLVAAALWAVFSVPGDPSRDGQPKVAVSGTTRLVIELSVLGGGALALQSAGLPGWGLALAVLVIVYHVLAYDRVVWLLTRDRGGNRTRTPSTRSPGRRP</sequence>
<dbReference type="Pfam" id="PF10823">
    <property type="entry name" value="DUF2568"/>
    <property type="match status" value="1"/>
</dbReference>
<keyword evidence="3" id="KW-1185">Reference proteome</keyword>
<feature type="transmembrane region" description="Helical" evidence="1">
    <location>
        <begin position="30"/>
        <end position="49"/>
    </location>
</feature>
<dbReference type="InterPro" id="IPR021214">
    <property type="entry name" value="DUF2568"/>
</dbReference>
<protein>
    <submittedName>
        <fullName evidence="2">YrdB family protein</fullName>
    </submittedName>
</protein>
<keyword evidence="1" id="KW-0472">Membrane</keyword>
<feature type="transmembrane region" description="Helical" evidence="1">
    <location>
        <begin position="93"/>
        <end position="114"/>
    </location>
</feature>
<proteinExistence type="predicted"/>
<gene>
    <name evidence="2" type="ORF">IU459_22245</name>
</gene>
<dbReference type="EMBL" id="JADLQX010000017">
    <property type="protein sequence ID" value="MBF6300244.1"/>
    <property type="molecule type" value="Genomic_DNA"/>
</dbReference>
<accession>A0ABS0CUG2</accession>